<dbReference type="EMBL" id="JAPDPJ010000131">
    <property type="protein sequence ID" value="MCW3789582.1"/>
    <property type="molecule type" value="Genomic_DNA"/>
</dbReference>
<comment type="caution">
    <text evidence="1">The sequence shown here is derived from an EMBL/GenBank/DDBJ whole genome shotgun (WGS) entry which is preliminary data.</text>
</comment>
<accession>A0AAE3M9U0</accession>
<sequence length="349" mass="41839">MNKIVLIGNGFDLAHKLETRYSDFIIWYLNRVAQEAMKHRYYEDALLKITTSTNYHINEFKTIEDFKYFKEKLPGVELSYKLSLIENILFGININNWVDIESLYYRSLIELYKKVEHANIHQSEFIDIQVDKLNEGFEELRCNLIEYLFIVEKQNDKIDEEIGSHIDSIFEKVKTEEESVYFLNFNYTSTIENYLKNNTQSYFVNYIHGKLYDYDNPIVFGYGDEMDFYYDKIERLNSNKFLKHFKSFNYLKTINYKQFTKFVESDIFEVYIMGHSCGLSDRILLSNMFGHINCVDIKILYYEYGLGKNDFFEKTMEISGHFRADTRHKMRNLIHSESESVPLKRFVKE</sequence>
<keyword evidence="2" id="KW-1185">Reference proteome</keyword>
<dbReference type="RefSeq" id="WP_301193130.1">
    <property type="nucleotide sequence ID" value="NZ_JAPDPJ010000131.1"/>
</dbReference>
<name>A0AAE3M9U0_9BACT</name>
<dbReference type="AlphaFoldDB" id="A0AAE3M9U0"/>
<dbReference type="Proteomes" id="UP001209229">
    <property type="component" value="Unassembled WGS sequence"/>
</dbReference>
<organism evidence="1 2">
    <name type="scientific">Plebeiibacterium sediminum</name>
    <dbReference type="NCBI Taxonomy" id="2992112"/>
    <lineage>
        <taxon>Bacteria</taxon>
        <taxon>Pseudomonadati</taxon>
        <taxon>Bacteroidota</taxon>
        <taxon>Bacteroidia</taxon>
        <taxon>Marinilabiliales</taxon>
        <taxon>Marinilabiliaceae</taxon>
        <taxon>Plebeiibacterium</taxon>
    </lineage>
</organism>
<protein>
    <submittedName>
        <fullName evidence="1">Bacteriophage abortive infection AbiH family protein</fullName>
    </submittedName>
</protein>
<gene>
    <name evidence="1" type="ORF">OM075_24190</name>
</gene>
<dbReference type="Pfam" id="PF14253">
    <property type="entry name" value="AbiH"/>
    <property type="match status" value="1"/>
</dbReference>
<evidence type="ECO:0000313" key="2">
    <source>
        <dbReference type="Proteomes" id="UP001209229"/>
    </source>
</evidence>
<evidence type="ECO:0000313" key="1">
    <source>
        <dbReference type="EMBL" id="MCW3789582.1"/>
    </source>
</evidence>
<dbReference type="InterPro" id="IPR025935">
    <property type="entry name" value="AbiH"/>
</dbReference>
<reference evidence="1" key="1">
    <citation type="submission" date="2022-10" db="EMBL/GenBank/DDBJ databases">
        <authorList>
            <person name="Yu W.X."/>
        </authorList>
    </citation>
    <scope>NUCLEOTIDE SEQUENCE</scope>
    <source>
        <strain evidence="1">AAT</strain>
    </source>
</reference>
<proteinExistence type="predicted"/>